<keyword evidence="6" id="KW-0436">Ligase</keyword>
<name>A0ABS5ZEV5_9GAMM</name>
<dbReference type="RefSeq" id="WP_215820826.1">
    <property type="nucleotide sequence ID" value="NZ_JAGSOY010000042.1"/>
</dbReference>
<evidence type="ECO:0000256" key="3">
    <source>
        <dbReference type="ARBA" id="ARBA00022840"/>
    </source>
</evidence>
<organism evidence="6 7">
    <name type="scientific">Zooshikella harenae</name>
    <dbReference type="NCBI Taxonomy" id="2827238"/>
    <lineage>
        <taxon>Bacteria</taxon>
        <taxon>Pseudomonadati</taxon>
        <taxon>Pseudomonadota</taxon>
        <taxon>Gammaproteobacteria</taxon>
        <taxon>Oceanospirillales</taxon>
        <taxon>Zooshikellaceae</taxon>
        <taxon>Zooshikella</taxon>
    </lineage>
</organism>
<dbReference type="SUPFAM" id="SSF100950">
    <property type="entry name" value="NagB/RpiA/CoA transferase-like"/>
    <property type="match status" value="1"/>
</dbReference>
<evidence type="ECO:0000256" key="5">
    <source>
        <dbReference type="SAM" id="MobiDB-lite"/>
    </source>
</evidence>
<dbReference type="Pfam" id="PF01812">
    <property type="entry name" value="5-FTHF_cyc-lig"/>
    <property type="match status" value="1"/>
</dbReference>
<dbReference type="InterPro" id="IPR002698">
    <property type="entry name" value="FTHF_cligase"/>
</dbReference>
<dbReference type="EMBL" id="JAGSOY010000042">
    <property type="protein sequence ID" value="MBU2712598.1"/>
    <property type="molecule type" value="Genomic_DNA"/>
</dbReference>
<keyword evidence="4" id="KW-0460">Magnesium</keyword>
<keyword evidence="4" id="KW-0479">Metal-binding</keyword>
<accession>A0ABS5ZEV5</accession>
<evidence type="ECO:0000256" key="2">
    <source>
        <dbReference type="ARBA" id="ARBA00022741"/>
    </source>
</evidence>
<feature type="region of interest" description="Disordered" evidence="5">
    <location>
        <begin position="1"/>
        <end position="25"/>
    </location>
</feature>
<dbReference type="GO" id="GO:0030272">
    <property type="term" value="F:5-formyltetrahydrofolate cyclo-ligase activity"/>
    <property type="evidence" value="ECO:0007669"/>
    <property type="project" value="UniProtKB-EC"/>
</dbReference>
<evidence type="ECO:0000256" key="1">
    <source>
        <dbReference type="ARBA" id="ARBA00010638"/>
    </source>
</evidence>
<proteinExistence type="inferred from homology"/>
<evidence type="ECO:0000313" key="6">
    <source>
        <dbReference type="EMBL" id="MBU2712598.1"/>
    </source>
</evidence>
<comment type="caution">
    <text evidence="6">The sequence shown here is derived from an EMBL/GenBank/DDBJ whole genome shotgun (WGS) entry which is preliminary data.</text>
</comment>
<reference evidence="6 7" key="1">
    <citation type="submission" date="2021-04" db="EMBL/GenBank/DDBJ databases">
        <authorList>
            <person name="Pira H."/>
            <person name="Risdian C."/>
            <person name="Wink J."/>
        </authorList>
    </citation>
    <scope>NUCLEOTIDE SEQUENCE [LARGE SCALE GENOMIC DNA]</scope>
    <source>
        <strain evidence="6 7">WH53</strain>
    </source>
</reference>
<keyword evidence="7" id="KW-1185">Reference proteome</keyword>
<evidence type="ECO:0000256" key="4">
    <source>
        <dbReference type="RuleBase" id="RU361279"/>
    </source>
</evidence>
<dbReference type="InterPro" id="IPR024185">
    <property type="entry name" value="FTHF_cligase-like_sf"/>
</dbReference>
<gene>
    <name evidence="6" type="ORF">KCG35_16130</name>
</gene>
<comment type="similarity">
    <text evidence="1 4">Belongs to the 5-formyltetrahydrofolate cyclo-ligase family.</text>
</comment>
<dbReference type="EC" id="6.3.3.2" evidence="4"/>
<evidence type="ECO:0000313" key="7">
    <source>
        <dbReference type="Proteomes" id="UP000690515"/>
    </source>
</evidence>
<comment type="catalytic activity">
    <reaction evidence="4">
        <text>(6S)-5-formyl-5,6,7,8-tetrahydrofolate + ATP = (6R)-5,10-methenyltetrahydrofolate + ADP + phosphate</text>
        <dbReference type="Rhea" id="RHEA:10488"/>
        <dbReference type="ChEBI" id="CHEBI:30616"/>
        <dbReference type="ChEBI" id="CHEBI:43474"/>
        <dbReference type="ChEBI" id="CHEBI:57455"/>
        <dbReference type="ChEBI" id="CHEBI:57457"/>
        <dbReference type="ChEBI" id="CHEBI:456216"/>
        <dbReference type="EC" id="6.3.3.2"/>
    </reaction>
</comment>
<keyword evidence="3 4" id="KW-0067">ATP-binding</keyword>
<dbReference type="InterPro" id="IPR037171">
    <property type="entry name" value="NagB/RpiA_transferase-like"/>
</dbReference>
<sequence length="196" mass="22493">MNPTRKSLRTTLRQKRRQLSKHQQQRASECLLSSLKKNPVFIKSKTVAVYIANDGEINLSPTIRFLWESGKQVFLPVLRPDKHNRLWFVHYQPHTTLSLNSFSIPEPTRRGNKVITPWALDLVLLPLVGFDIHGGRLGMGGGFYDRTFAFVQTIPHMRHPKLMGVAHECQRVDKLPTASWDIPLNAIATDQRVYQC</sequence>
<dbReference type="PIRSF" id="PIRSF006806">
    <property type="entry name" value="FTHF_cligase"/>
    <property type="match status" value="1"/>
</dbReference>
<dbReference type="PANTHER" id="PTHR23407">
    <property type="entry name" value="ATPASE INHIBITOR/5-FORMYLTETRAHYDROFOLATE CYCLO-LIGASE"/>
    <property type="match status" value="1"/>
</dbReference>
<keyword evidence="2 4" id="KW-0547">Nucleotide-binding</keyword>
<protein>
    <recommendedName>
        <fullName evidence="4">5-formyltetrahydrofolate cyclo-ligase</fullName>
        <ecNumber evidence="4">6.3.3.2</ecNumber>
    </recommendedName>
</protein>
<dbReference type="Proteomes" id="UP000690515">
    <property type="component" value="Unassembled WGS sequence"/>
</dbReference>
<comment type="cofactor">
    <cofactor evidence="4">
        <name>Mg(2+)</name>
        <dbReference type="ChEBI" id="CHEBI:18420"/>
    </cofactor>
</comment>
<feature type="compositionally biased region" description="Basic residues" evidence="5">
    <location>
        <begin position="1"/>
        <end position="24"/>
    </location>
</feature>
<dbReference type="PANTHER" id="PTHR23407:SF1">
    <property type="entry name" value="5-FORMYLTETRAHYDROFOLATE CYCLO-LIGASE"/>
    <property type="match status" value="1"/>
</dbReference>
<dbReference type="Gene3D" id="3.40.50.10420">
    <property type="entry name" value="NagB/RpiA/CoA transferase-like"/>
    <property type="match status" value="1"/>
</dbReference>
<dbReference type="NCBIfam" id="TIGR02727">
    <property type="entry name" value="MTHFS_bact"/>
    <property type="match status" value="1"/>
</dbReference>